<evidence type="ECO:0000256" key="4">
    <source>
        <dbReference type="ARBA" id="ARBA00023211"/>
    </source>
</evidence>
<feature type="binding site" evidence="5">
    <location>
        <position position="132"/>
    </location>
    <ligand>
        <name>Mn(2+)</name>
        <dbReference type="ChEBI" id="CHEBI:29035"/>
        <label>1</label>
    </ligand>
</feature>
<accession>A0ABW5CZH5</accession>
<comment type="function">
    <text evidence="5">Catalyzes the conversion of N-formimidoyl-L-glutamate to L-glutamate and formamide.</text>
</comment>
<dbReference type="SUPFAM" id="SSF52768">
    <property type="entry name" value="Arginase/deacetylase"/>
    <property type="match status" value="1"/>
</dbReference>
<dbReference type="PIRSF" id="PIRSF036979">
    <property type="entry name" value="Arginase"/>
    <property type="match status" value="1"/>
</dbReference>
<feature type="binding site" evidence="5">
    <location>
        <position position="160"/>
    </location>
    <ligand>
        <name>Mn(2+)</name>
        <dbReference type="ChEBI" id="CHEBI:29035"/>
        <label>2</label>
    </ligand>
</feature>
<organism evidence="9 10">
    <name type="scientific">Pontibacter ruber</name>
    <dbReference type="NCBI Taxonomy" id="1343895"/>
    <lineage>
        <taxon>Bacteria</taxon>
        <taxon>Pseudomonadati</taxon>
        <taxon>Bacteroidota</taxon>
        <taxon>Cytophagia</taxon>
        <taxon>Cytophagales</taxon>
        <taxon>Hymenobacteraceae</taxon>
        <taxon>Pontibacter</taxon>
    </lineage>
</organism>
<dbReference type="InterPro" id="IPR020855">
    <property type="entry name" value="Ureohydrolase_Mn_BS"/>
</dbReference>
<dbReference type="PANTHER" id="PTHR11358">
    <property type="entry name" value="ARGINASE/AGMATINASE"/>
    <property type="match status" value="1"/>
</dbReference>
<feature type="binding site" evidence="5">
    <location>
        <position position="158"/>
    </location>
    <ligand>
        <name>Mn(2+)</name>
        <dbReference type="ChEBI" id="CHEBI:29035"/>
        <label>1</label>
    </ligand>
</feature>
<evidence type="ECO:0000313" key="10">
    <source>
        <dbReference type="Proteomes" id="UP001597374"/>
    </source>
</evidence>
<dbReference type="Proteomes" id="UP001597374">
    <property type="component" value="Unassembled WGS sequence"/>
</dbReference>
<sequence length="324" mass="35370">MYKPTVAGSWKGRVDVHDGEEGKRWHQGINLLNLTEAVEPADAAQPIAFLGFCCDEGVRRNQGREGAVEGPAALRQAMASFAWHLDDEVMLFDAGDVYCTNQNLEEAQKQLGRKVQALLSNTYKTIILGGGHETAYGHFLGIKQALPAGQRLGIINFDAHFDLRSYTQQSSSGTPFLQIADDLAADGAAFNYLCLGIQQASNTQKLFNTAEACGADYVFAPAMQVYNFDALRERLQQFMDQVDVLYVSIDMDVFAAAYAPGVSAPAALGVHPDMVMLLLQEIIGSGKLLTLDVVELNPKLDIDNRTAKLGAALLYHVVQQWSQV</sequence>
<proteinExistence type="inferred from homology"/>
<keyword evidence="3 5" id="KW-0369">Histidine metabolism</keyword>
<evidence type="ECO:0000256" key="3">
    <source>
        <dbReference type="ARBA" id="ARBA00022808"/>
    </source>
</evidence>
<dbReference type="CDD" id="cd09988">
    <property type="entry name" value="Formimidoylglutamase"/>
    <property type="match status" value="1"/>
</dbReference>
<feature type="binding site" evidence="5">
    <location>
        <position position="162"/>
    </location>
    <ligand>
        <name>Mn(2+)</name>
        <dbReference type="ChEBI" id="CHEBI:29035"/>
        <label>1</label>
    </ligand>
</feature>
<evidence type="ECO:0000313" key="9">
    <source>
        <dbReference type="EMBL" id="MFD2247812.1"/>
    </source>
</evidence>
<dbReference type="EC" id="3.5.3.8" evidence="5 6"/>
<feature type="binding site" evidence="5">
    <location>
        <position position="158"/>
    </location>
    <ligand>
        <name>Mn(2+)</name>
        <dbReference type="ChEBI" id="CHEBI:29035"/>
        <label>2</label>
    </ligand>
</feature>
<protein>
    <recommendedName>
        <fullName evidence="5 6">Formimidoylglutamase</fullName>
        <ecNumber evidence="5 6">3.5.3.8</ecNumber>
    </recommendedName>
    <alternativeName>
        <fullName evidence="5">Formiminoglutamase</fullName>
    </alternativeName>
    <alternativeName>
        <fullName evidence="5">Formiminoglutamate hydrolase</fullName>
    </alternativeName>
</protein>
<reference evidence="10" key="1">
    <citation type="journal article" date="2019" name="Int. J. Syst. Evol. Microbiol.">
        <title>The Global Catalogue of Microorganisms (GCM) 10K type strain sequencing project: providing services to taxonomists for standard genome sequencing and annotation.</title>
        <authorList>
            <consortium name="The Broad Institute Genomics Platform"/>
            <consortium name="The Broad Institute Genome Sequencing Center for Infectious Disease"/>
            <person name="Wu L."/>
            <person name="Ma J."/>
        </authorList>
    </citation>
    <scope>NUCLEOTIDE SEQUENCE [LARGE SCALE GENOMIC DNA]</scope>
    <source>
        <strain evidence="10">CGMCC 4.1782</strain>
    </source>
</reference>
<feature type="binding site" evidence="5">
    <location>
        <position position="250"/>
    </location>
    <ligand>
        <name>Mn(2+)</name>
        <dbReference type="ChEBI" id="CHEBI:29035"/>
        <label>1</label>
    </ligand>
</feature>
<comment type="cofactor">
    <cofactor evidence="5">
        <name>Mn(2+)</name>
        <dbReference type="ChEBI" id="CHEBI:29035"/>
    </cofactor>
    <text evidence="5">Binds 2 manganese ions per subunit.</text>
</comment>
<evidence type="ECO:0000256" key="7">
    <source>
        <dbReference type="PROSITE-ProRule" id="PRU00742"/>
    </source>
</evidence>
<dbReference type="Pfam" id="PF00491">
    <property type="entry name" value="Arginase"/>
    <property type="match status" value="1"/>
</dbReference>
<name>A0ABW5CZH5_9BACT</name>
<comment type="pathway">
    <text evidence="5">Amino-acid degradation; L-histidine degradation into L-glutamate; L-glutamate from N-formimidoyl-L-glutamate (hydrolase route): step 1/1.</text>
</comment>
<dbReference type="InterPro" id="IPR006035">
    <property type="entry name" value="Ureohydrolase"/>
</dbReference>
<dbReference type="PROSITE" id="PS01053">
    <property type="entry name" value="ARGINASE_1"/>
    <property type="match status" value="1"/>
</dbReference>
<comment type="similarity">
    <text evidence="5 7 8">Belongs to the arginase family.</text>
</comment>
<keyword evidence="1 5" id="KW-0479">Metal-binding</keyword>
<dbReference type="PROSITE" id="PS51409">
    <property type="entry name" value="ARGINASE_2"/>
    <property type="match status" value="1"/>
</dbReference>
<keyword evidence="4 5" id="KW-0464">Manganese</keyword>
<feature type="binding site" evidence="5">
    <location>
        <position position="250"/>
    </location>
    <ligand>
        <name>Mn(2+)</name>
        <dbReference type="ChEBI" id="CHEBI:29035"/>
        <label>2</label>
    </ligand>
</feature>
<dbReference type="InterPro" id="IPR005923">
    <property type="entry name" value="HutG"/>
</dbReference>
<dbReference type="RefSeq" id="WP_250430974.1">
    <property type="nucleotide sequence ID" value="NZ_JALPRR010000003.1"/>
</dbReference>
<dbReference type="InterPro" id="IPR023696">
    <property type="entry name" value="Ureohydrolase_dom_sf"/>
</dbReference>
<dbReference type="PRINTS" id="PR00116">
    <property type="entry name" value="ARGINASE"/>
</dbReference>
<evidence type="ECO:0000256" key="6">
    <source>
        <dbReference type="NCBIfam" id="TIGR01227"/>
    </source>
</evidence>
<comment type="caution">
    <text evidence="9">The sequence shown here is derived from an EMBL/GenBank/DDBJ whole genome shotgun (WGS) entry which is preliminary data.</text>
</comment>
<dbReference type="NCBIfam" id="TIGR01227">
    <property type="entry name" value="hutG"/>
    <property type="match status" value="1"/>
</dbReference>
<keyword evidence="10" id="KW-1185">Reference proteome</keyword>
<evidence type="ECO:0000256" key="1">
    <source>
        <dbReference type="ARBA" id="ARBA00022723"/>
    </source>
</evidence>
<dbReference type="Gene3D" id="3.40.800.10">
    <property type="entry name" value="Ureohydrolase domain"/>
    <property type="match status" value="1"/>
</dbReference>
<dbReference type="PANTHER" id="PTHR11358:SF35">
    <property type="entry name" value="FORMIMIDOYLGLUTAMASE"/>
    <property type="match status" value="1"/>
</dbReference>
<evidence type="ECO:0000256" key="5">
    <source>
        <dbReference type="HAMAP-Rule" id="MF_00737"/>
    </source>
</evidence>
<dbReference type="GO" id="GO:0050415">
    <property type="term" value="F:formimidoylglutamase activity"/>
    <property type="evidence" value="ECO:0007669"/>
    <property type="project" value="UniProtKB-EC"/>
</dbReference>
<dbReference type="HAMAP" id="MF_00737">
    <property type="entry name" value="Formimidoylglutam"/>
    <property type="match status" value="1"/>
</dbReference>
<comment type="catalytic activity">
    <reaction evidence="5">
        <text>N-formimidoyl-L-glutamate + H2O = formamide + L-glutamate</text>
        <dbReference type="Rhea" id="RHEA:22492"/>
        <dbReference type="ChEBI" id="CHEBI:15377"/>
        <dbReference type="ChEBI" id="CHEBI:16397"/>
        <dbReference type="ChEBI" id="CHEBI:29985"/>
        <dbReference type="ChEBI" id="CHEBI:58928"/>
        <dbReference type="EC" id="3.5.3.8"/>
    </reaction>
</comment>
<evidence type="ECO:0000256" key="2">
    <source>
        <dbReference type="ARBA" id="ARBA00022801"/>
    </source>
</evidence>
<gene>
    <name evidence="5 9" type="primary">hutG</name>
    <name evidence="9" type="ORF">ACFSKP_16215</name>
</gene>
<keyword evidence="2 5" id="KW-0378">Hydrolase</keyword>
<feature type="binding site" evidence="5">
    <location>
        <position position="252"/>
    </location>
    <ligand>
        <name>Mn(2+)</name>
        <dbReference type="ChEBI" id="CHEBI:29035"/>
        <label>2</label>
    </ligand>
</feature>
<evidence type="ECO:0000256" key="8">
    <source>
        <dbReference type="RuleBase" id="RU003684"/>
    </source>
</evidence>
<dbReference type="EMBL" id="JBHUIM010000002">
    <property type="protein sequence ID" value="MFD2247812.1"/>
    <property type="molecule type" value="Genomic_DNA"/>
</dbReference>